<comment type="subcellular location">
    <subcellularLocation>
        <location evidence="1">Membrane</location>
        <topology evidence="1">Single-pass membrane protein</topology>
    </subcellularLocation>
</comment>
<evidence type="ECO:0000313" key="9">
    <source>
        <dbReference type="EMBL" id="EKU92519.1"/>
    </source>
</evidence>
<dbReference type="InterPro" id="IPR007452">
    <property type="entry name" value="TamB_C"/>
</dbReference>
<sequence>MIKVRLITYYFIFLLANSNKPPIRKLKKTVRWVLGIILSLYIGTILLLNIPYVQRQMSVLVANELSDVLGTQLTIGRINMGLLNRIIVDDLLLNDQSGKEMLKVSRLSAKFDILPLFKGKISISNVQLFGFNINLEKKTPEDIPNFQFVLDAFASKDTIKKESNLDLRINSLLIRRGRMSYNVLSAEETPGKFNAQHIQLRNIIANISLKALQSDSINAAIKRLSIEEGNSGFELRKLSLKIVANNQKMNIENFAIDLPNTSLAMDTIRMEYDSLGAFNNFANDVHFSFRMLPSDVALCDLAAFVPAFSPFREKLRIAVETNGTINQLNCPHLSITGNQHFHLRGDVSLQDLSRPQDAFVFGNLSNLYADPEGVAFFVRNLSRNYEGVPPILQRLGTISFRGEVSGYFTDIVTYGLVHTDIGSIKTDLKLSSNKEKGYFAYSGAVKTEEFELGNMLANEKLGKVTFNLNVEGSHYEKQYPSIVMKGLIASIDYSDYTYENITLDGEYKQGGFNGKVALDDENGSVLLNGNINTASHVPTFNFHANIRKVRPHELHLTPNYEDTELSVQLTADFTGGSIDEMNGEINIDSLQFTAPDKNYFLDNLKIAATRRDESHKQLKITSNFLNASIEGDYSYRTLPASVLNIMRRYIPALILPDKQQIESENNFHFDVNISNTDLFSTLFNIPVKVYTLSTLKGYFNDKAQRLRVEGYFPRLRYGDKFIESGMILCENPGDKFHARVRFSNRKPTGAINVALEAQAKDDIIQTSLNWGNSSIVTYSGKLAAAAHFIRTQAGEQDNKHIRSGKGVPPLRTVVDVQKTDIILNDTLWEIHPSQVVIDSGKVHINDFYFSHKDRHLRINGVISEQPGDTVRLDLKDINIGYVFDIADLGVNFQGEATGPAYASGVLKKPVMYTDLFIRRLGLNDGLLGDANIHGEWHHEVEGIYLDAHIREKDIAKTHVSGYIYPIKPKSALDLQIEADSTNLKFIEYFMSSITPEFNGRASGNVHFYGKFKGLTMQGSVFGDASMKVDVLNTTFFIKDSIRIEPNGLTFHDNRIFDPHGNQGRVNGYLHYEHFKNLEYRFQFEMNDMLVMNTKESLDFPFYGTVYGTGSTLIAGNARDGVNIDVAMTTNRNTNFVYIKDNVSSAASNQFIKFVDKTPRRAVLDSISLTSDYEQAQQEIRKEEENQTDIRLNLLVEATPNATMRIVMDPIGGDYISGRGSGNIRTEFYNKGDDVKMFGNYRISQGVYKFSLQEVIRKDFTIKDGSTINFNGRPLDATMDIQASYTVNSASLNDLVPNADTYGVQTNIKVNCIMNLTGQLTSPDIKLSLEVPNERDEVQALIRNYIPTDEQMNMQILYLLGIGKFYPPENVGGTQNSNMMTSVLSSTLSGQLNNALSSIINSNNWNIGTSLSTGEKGWTDMEFEGMLSGQLLNNRLLINGNFGYRDNPLANTNFVGDFEAEWLVNRSGDIRLKAYNETNDRYYTRTNLTTQGIGIVFKKDFNRWKELMFWNKWKLKRLQQEQDKRNSETEQPGIETENKRDSLNMQETIKPSEEAQAKQKRGEMKR</sequence>
<keyword evidence="3 7" id="KW-1133">Transmembrane helix</keyword>
<feature type="region of interest" description="Disordered" evidence="6">
    <location>
        <begin position="1520"/>
        <end position="1565"/>
    </location>
</feature>
<feature type="coiled-coil region" evidence="5">
    <location>
        <begin position="1165"/>
        <end position="1192"/>
    </location>
</feature>
<evidence type="ECO:0000256" key="6">
    <source>
        <dbReference type="SAM" id="MobiDB-lite"/>
    </source>
</evidence>
<evidence type="ECO:0000313" key="10">
    <source>
        <dbReference type="Proteomes" id="UP000009872"/>
    </source>
</evidence>
<reference evidence="9 10" key="1">
    <citation type="submission" date="2012-09" db="EMBL/GenBank/DDBJ databases">
        <title>The Genome Sequence of Bacteroides oleiciplenus YIT 12058.</title>
        <authorList>
            <consortium name="The Broad Institute Genome Sequencing Platform"/>
            <person name="Earl A."/>
            <person name="Ward D."/>
            <person name="Feldgarden M."/>
            <person name="Gevers D."/>
            <person name="Morotomi M."/>
            <person name="Walker B."/>
            <person name="Young S.K."/>
            <person name="Zeng Q."/>
            <person name="Gargeya S."/>
            <person name="Fitzgerald M."/>
            <person name="Haas B."/>
            <person name="Abouelleil A."/>
            <person name="Alvarado L."/>
            <person name="Arachchi H.M."/>
            <person name="Berlin A.M."/>
            <person name="Chapman S.B."/>
            <person name="Goldberg J."/>
            <person name="Griggs A."/>
            <person name="Gujja S."/>
            <person name="Hansen M."/>
            <person name="Howarth C."/>
            <person name="Imamovic A."/>
            <person name="Larimer J."/>
            <person name="McCowen C."/>
            <person name="Montmayeur A."/>
            <person name="Murphy C."/>
            <person name="Neiman D."/>
            <person name="Pearson M."/>
            <person name="Priest M."/>
            <person name="Roberts A."/>
            <person name="Saif S."/>
            <person name="Shea T."/>
            <person name="Sisk P."/>
            <person name="Sykes S."/>
            <person name="Wortman J."/>
            <person name="Nusbaum C."/>
            <person name="Birren B."/>
        </authorList>
    </citation>
    <scope>NUCLEOTIDE SEQUENCE [LARGE SCALE GENOMIC DNA]</scope>
    <source>
        <strain evidence="9 10">YIT 12058</strain>
    </source>
</reference>
<dbReference type="InterPro" id="IPR052894">
    <property type="entry name" value="AsmA-related"/>
</dbReference>
<protein>
    <recommendedName>
        <fullName evidence="8">Translocation and assembly module TamB C-terminal domain-containing protein</fullName>
    </recommendedName>
</protein>
<proteinExistence type="predicted"/>
<dbReference type="GO" id="GO:0009306">
    <property type="term" value="P:protein secretion"/>
    <property type="evidence" value="ECO:0007669"/>
    <property type="project" value="InterPro"/>
</dbReference>
<dbReference type="STRING" id="742727.HMPREF9447_00176"/>
<feature type="compositionally biased region" description="Basic and acidic residues" evidence="6">
    <location>
        <begin position="1549"/>
        <end position="1565"/>
    </location>
</feature>
<keyword evidence="2 7" id="KW-0812">Transmembrane</keyword>
<evidence type="ECO:0000256" key="5">
    <source>
        <dbReference type="SAM" id="Coils"/>
    </source>
</evidence>
<evidence type="ECO:0000256" key="7">
    <source>
        <dbReference type="SAM" id="Phobius"/>
    </source>
</evidence>
<feature type="domain" description="Translocation and assembly module TamB C-terminal" evidence="8">
    <location>
        <begin position="1058"/>
        <end position="1500"/>
    </location>
</feature>
<evidence type="ECO:0000259" key="8">
    <source>
        <dbReference type="Pfam" id="PF04357"/>
    </source>
</evidence>
<evidence type="ECO:0000256" key="2">
    <source>
        <dbReference type="ARBA" id="ARBA00022692"/>
    </source>
</evidence>
<evidence type="ECO:0000256" key="1">
    <source>
        <dbReference type="ARBA" id="ARBA00004167"/>
    </source>
</evidence>
<comment type="caution">
    <text evidence="9">The sequence shown here is derived from an EMBL/GenBank/DDBJ whole genome shotgun (WGS) entry which is preliminary data.</text>
</comment>
<dbReference type="RefSeq" id="WP_009127311.1">
    <property type="nucleotide sequence ID" value="NZ_JH992940.1"/>
</dbReference>
<dbReference type="PANTHER" id="PTHR30441:SF4">
    <property type="entry name" value="PROTEIN ASMA"/>
    <property type="match status" value="1"/>
</dbReference>
<accession>K9E5T6</accession>
<evidence type="ECO:0000256" key="4">
    <source>
        <dbReference type="ARBA" id="ARBA00023136"/>
    </source>
</evidence>
<dbReference type="PATRIC" id="fig|742727.4.peg.181"/>
<dbReference type="GO" id="GO:0005886">
    <property type="term" value="C:plasma membrane"/>
    <property type="evidence" value="ECO:0007669"/>
    <property type="project" value="InterPro"/>
</dbReference>
<feature type="transmembrane region" description="Helical" evidence="7">
    <location>
        <begin position="32"/>
        <end position="53"/>
    </location>
</feature>
<dbReference type="PANTHER" id="PTHR30441">
    <property type="entry name" value="DUF748 DOMAIN-CONTAINING PROTEIN"/>
    <property type="match status" value="1"/>
</dbReference>
<dbReference type="HOGENOM" id="CLU_002997_1_1_10"/>
<dbReference type="EMBL" id="ADLF01000001">
    <property type="protein sequence ID" value="EKU92519.1"/>
    <property type="molecule type" value="Genomic_DNA"/>
</dbReference>
<dbReference type="Proteomes" id="UP000009872">
    <property type="component" value="Unassembled WGS sequence"/>
</dbReference>
<dbReference type="Pfam" id="PF04357">
    <property type="entry name" value="TamB"/>
    <property type="match status" value="1"/>
</dbReference>
<keyword evidence="5" id="KW-0175">Coiled coil</keyword>
<gene>
    <name evidence="9" type="ORF">HMPREF9447_00176</name>
</gene>
<keyword evidence="4 7" id="KW-0472">Membrane</keyword>
<organism evidence="9 10">
    <name type="scientific">Bacteroides oleiciplenus YIT 12058</name>
    <dbReference type="NCBI Taxonomy" id="742727"/>
    <lineage>
        <taxon>Bacteria</taxon>
        <taxon>Pseudomonadati</taxon>
        <taxon>Bacteroidota</taxon>
        <taxon>Bacteroidia</taxon>
        <taxon>Bacteroidales</taxon>
        <taxon>Bacteroidaceae</taxon>
        <taxon>Bacteroides</taxon>
    </lineage>
</organism>
<dbReference type="GO" id="GO:0090313">
    <property type="term" value="P:regulation of protein targeting to membrane"/>
    <property type="evidence" value="ECO:0007669"/>
    <property type="project" value="TreeGrafter"/>
</dbReference>
<name>K9E5T6_9BACE</name>
<keyword evidence="10" id="KW-1185">Reference proteome</keyword>
<evidence type="ECO:0000256" key="3">
    <source>
        <dbReference type="ARBA" id="ARBA00022989"/>
    </source>
</evidence>
<dbReference type="eggNOG" id="COG2911">
    <property type="taxonomic scope" value="Bacteria"/>
</dbReference>